<dbReference type="EMBL" id="JAAIUW010000006">
    <property type="protein sequence ID" value="KAF7826270.1"/>
    <property type="molecule type" value="Genomic_DNA"/>
</dbReference>
<reference evidence="1" key="1">
    <citation type="submission" date="2020-09" db="EMBL/GenBank/DDBJ databases">
        <title>Genome-Enabled Discovery of Anthraquinone Biosynthesis in Senna tora.</title>
        <authorList>
            <person name="Kang S.-H."/>
            <person name="Pandey R.P."/>
            <person name="Lee C.-M."/>
            <person name="Sim J.-S."/>
            <person name="Jeong J.-T."/>
            <person name="Choi B.-S."/>
            <person name="Jung M."/>
            <person name="Ginzburg D."/>
            <person name="Zhao K."/>
            <person name="Won S.Y."/>
            <person name="Oh T.-J."/>
            <person name="Yu Y."/>
            <person name="Kim N.-H."/>
            <person name="Lee O.R."/>
            <person name="Lee T.-H."/>
            <person name="Bashyal P."/>
            <person name="Kim T.-S."/>
            <person name="Lee W.-H."/>
            <person name="Kawkins C."/>
            <person name="Kim C.-K."/>
            <person name="Kim J.S."/>
            <person name="Ahn B.O."/>
            <person name="Rhee S.Y."/>
            <person name="Sohng J.K."/>
        </authorList>
    </citation>
    <scope>NUCLEOTIDE SEQUENCE</scope>
    <source>
        <tissue evidence="1">Leaf</tissue>
    </source>
</reference>
<protein>
    <submittedName>
        <fullName evidence="1">Uncharacterized protein</fullName>
    </submittedName>
</protein>
<evidence type="ECO:0000313" key="1">
    <source>
        <dbReference type="EMBL" id="KAF7826270.1"/>
    </source>
</evidence>
<comment type="caution">
    <text evidence="1">The sequence shown here is derived from an EMBL/GenBank/DDBJ whole genome shotgun (WGS) entry which is preliminary data.</text>
</comment>
<dbReference type="Proteomes" id="UP000634136">
    <property type="component" value="Unassembled WGS sequence"/>
</dbReference>
<evidence type="ECO:0000313" key="2">
    <source>
        <dbReference type="Proteomes" id="UP000634136"/>
    </source>
</evidence>
<accession>A0A834TU19</accession>
<dbReference type="AlphaFoldDB" id="A0A834TU19"/>
<gene>
    <name evidence="1" type="ORF">G2W53_017434</name>
</gene>
<sequence>MAPKRLGQTAVECSHPRPSLPLASPTVAAAVIPDQLGEALSTSVLVVAALLAVLVRPGPCPPLSGSWWTLPHGRHCS</sequence>
<proteinExistence type="predicted"/>
<organism evidence="1 2">
    <name type="scientific">Senna tora</name>
    <dbReference type="NCBI Taxonomy" id="362788"/>
    <lineage>
        <taxon>Eukaryota</taxon>
        <taxon>Viridiplantae</taxon>
        <taxon>Streptophyta</taxon>
        <taxon>Embryophyta</taxon>
        <taxon>Tracheophyta</taxon>
        <taxon>Spermatophyta</taxon>
        <taxon>Magnoliopsida</taxon>
        <taxon>eudicotyledons</taxon>
        <taxon>Gunneridae</taxon>
        <taxon>Pentapetalae</taxon>
        <taxon>rosids</taxon>
        <taxon>fabids</taxon>
        <taxon>Fabales</taxon>
        <taxon>Fabaceae</taxon>
        <taxon>Caesalpinioideae</taxon>
        <taxon>Cassia clade</taxon>
        <taxon>Senna</taxon>
    </lineage>
</organism>
<keyword evidence="2" id="KW-1185">Reference proteome</keyword>
<name>A0A834TU19_9FABA</name>